<keyword evidence="11 12" id="KW-0472">Membrane</keyword>
<evidence type="ECO:0000256" key="12">
    <source>
        <dbReference type="SAM" id="Phobius"/>
    </source>
</evidence>
<dbReference type="PANTHER" id="PTHR43141:SF5">
    <property type="entry name" value="CYTOCHROME BD-I UBIQUINOL OXIDASE SUBUNIT 2"/>
    <property type="match status" value="1"/>
</dbReference>
<keyword evidence="14" id="KW-1185">Reference proteome</keyword>
<evidence type="ECO:0000256" key="8">
    <source>
        <dbReference type="ARBA" id="ARBA00022982"/>
    </source>
</evidence>
<name>A0A3S9PAQ6_9BACT</name>
<feature type="transmembrane region" description="Helical" evidence="12">
    <location>
        <begin position="124"/>
        <end position="146"/>
    </location>
</feature>
<dbReference type="InterPro" id="IPR003317">
    <property type="entry name" value="Cyt-d_oxidase_su2"/>
</dbReference>
<reference evidence="13 14" key="1">
    <citation type="submission" date="2018-12" db="EMBL/GenBank/DDBJ databases">
        <title>Flammeovirga pectinis sp. nov., isolated from the gut of the Korean scallop, Patinopecten yessoensis.</title>
        <authorList>
            <person name="Bae J.-W."/>
            <person name="Jeong Y.-S."/>
            <person name="Kang W."/>
        </authorList>
    </citation>
    <scope>NUCLEOTIDE SEQUENCE [LARGE SCALE GENOMIC DNA]</scope>
    <source>
        <strain evidence="13 14">L12M1</strain>
    </source>
</reference>
<keyword evidence="8" id="KW-0249">Electron transport</keyword>
<evidence type="ECO:0000256" key="1">
    <source>
        <dbReference type="ARBA" id="ARBA00004651"/>
    </source>
</evidence>
<dbReference type="KEGG" id="fll:EI427_23655"/>
<accession>A0A3S9PAQ6</accession>
<feature type="transmembrane region" description="Helical" evidence="12">
    <location>
        <begin position="12"/>
        <end position="41"/>
    </location>
</feature>
<dbReference type="PANTHER" id="PTHR43141">
    <property type="entry name" value="CYTOCHROME BD2 SUBUNIT II"/>
    <property type="match status" value="1"/>
</dbReference>
<protein>
    <submittedName>
        <fullName evidence="13">Cytochrome d ubiquinol oxidase subunit II</fullName>
    </submittedName>
</protein>
<keyword evidence="5" id="KW-0349">Heme</keyword>
<proteinExistence type="inferred from homology"/>
<feature type="transmembrane region" description="Helical" evidence="12">
    <location>
        <begin position="86"/>
        <end position="103"/>
    </location>
</feature>
<organism evidence="13 14">
    <name type="scientific">Flammeovirga pectinis</name>
    <dbReference type="NCBI Taxonomy" id="2494373"/>
    <lineage>
        <taxon>Bacteria</taxon>
        <taxon>Pseudomonadati</taxon>
        <taxon>Bacteroidota</taxon>
        <taxon>Cytophagia</taxon>
        <taxon>Cytophagales</taxon>
        <taxon>Flammeovirgaceae</taxon>
        <taxon>Flammeovirga</taxon>
    </lineage>
</organism>
<feature type="transmembrane region" description="Helical" evidence="12">
    <location>
        <begin position="263"/>
        <end position="288"/>
    </location>
</feature>
<feature type="transmembrane region" description="Helical" evidence="12">
    <location>
        <begin position="207"/>
        <end position="228"/>
    </location>
</feature>
<feature type="transmembrane region" description="Helical" evidence="12">
    <location>
        <begin position="234"/>
        <end position="251"/>
    </location>
</feature>
<evidence type="ECO:0000256" key="4">
    <source>
        <dbReference type="ARBA" id="ARBA00022475"/>
    </source>
</evidence>
<evidence type="ECO:0000256" key="10">
    <source>
        <dbReference type="ARBA" id="ARBA00023004"/>
    </source>
</evidence>
<evidence type="ECO:0000256" key="6">
    <source>
        <dbReference type="ARBA" id="ARBA00022692"/>
    </source>
</evidence>
<dbReference type="EMBL" id="CP034563">
    <property type="protein sequence ID" value="AZQ65213.1"/>
    <property type="molecule type" value="Genomic_DNA"/>
</dbReference>
<evidence type="ECO:0000256" key="2">
    <source>
        <dbReference type="ARBA" id="ARBA00007543"/>
    </source>
</evidence>
<comment type="subcellular location">
    <subcellularLocation>
        <location evidence="1">Cell membrane</location>
        <topology evidence="1">Multi-pass membrane protein</topology>
    </subcellularLocation>
</comment>
<evidence type="ECO:0000313" key="13">
    <source>
        <dbReference type="EMBL" id="AZQ65213.1"/>
    </source>
</evidence>
<evidence type="ECO:0000313" key="14">
    <source>
        <dbReference type="Proteomes" id="UP000267268"/>
    </source>
</evidence>
<dbReference type="GO" id="GO:0005886">
    <property type="term" value="C:plasma membrane"/>
    <property type="evidence" value="ECO:0007669"/>
    <property type="project" value="UniProtKB-SubCell"/>
</dbReference>
<comment type="similarity">
    <text evidence="2">Belongs to the cytochrome ubiquinol oxidase subunit 2 family.</text>
</comment>
<dbReference type="PIRSF" id="PIRSF000267">
    <property type="entry name" value="Cyt_oxidse_sub2"/>
    <property type="match status" value="1"/>
</dbReference>
<dbReference type="GO" id="GO:0070069">
    <property type="term" value="C:cytochrome complex"/>
    <property type="evidence" value="ECO:0007669"/>
    <property type="project" value="TreeGrafter"/>
</dbReference>
<gene>
    <name evidence="13" type="primary">cydB</name>
    <name evidence="13" type="ORF">EI427_23655</name>
</gene>
<dbReference type="GO" id="GO:0009055">
    <property type="term" value="F:electron transfer activity"/>
    <property type="evidence" value="ECO:0007669"/>
    <property type="project" value="TreeGrafter"/>
</dbReference>
<feature type="transmembrane region" description="Helical" evidence="12">
    <location>
        <begin position="166"/>
        <end position="186"/>
    </location>
</feature>
<evidence type="ECO:0000256" key="11">
    <source>
        <dbReference type="ARBA" id="ARBA00023136"/>
    </source>
</evidence>
<dbReference type="AlphaFoldDB" id="A0A3S9PAQ6"/>
<keyword evidence="3" id="KW-0813">Transport</keyword>
<feature type="transmembrane region" description="Helical" evidence="12">
    <location>
        <begin position="308"/>
        <end position="331"/>
    </location>
</feature>
<dbReference type="GO" id="GO:0046872">
    <property type="term" value="F:metal ion binding"/>
    <property type="evidence" value="ECO:0007669"/>
    <property type="project" value="UniProtKB-KW"/>
</dbReference>
<evidence type="ECO:0000256" key="9">
    <source>
        <dbReference type="ARBA" id="ARBA00022989"/>
    </source>
</evidence>
<evidence type="ECO:0000256" key="5">
    <source>
        <dbReference type="ARBA" id="ARBA00022617"/>
    </source>
</evidence>
<dbReference type="NCBIfam" id="TIGR00203">
    <property type="entry name" value="cydB"/>
    <property type="match status" value="1"/>
</dbReference>
<sequence>METILGLDYPTLWFLVVGALFSGYGILDGFDLGAGAMHLFIRSDKNRRIALNAVGPVWDGNEVWLVIGGGTLFAGFPIFYATLFSAMYIPFMLFIFFIILRAISIEFRSKEEMKWWRNLWDFTYTLSSGMIAFLLGVVLGNVLQGFPLDEHFEAINPHLTMFLNPYAIIVGFTTLTLMMMHGAIYLSLKTEGKLFDHVVLMLEKCMIAFIIMYTIMSLYTLIFFPHLAERFKEYPVLFILPVLAVLSIANIPRLAKKQKYLSAFIFSSITFSLLLILVAVQLYPSLLIATNNPENTITIYNAAASQKALGIMLTIAAIGTPLVLTYTFIVYKVFWGKVKLDEHSY</sequence>
<dbReference type="Proteomes" id="UP000267268">
    <property type="component" value="Chromosome 2"/>
</dbReference>
<evidence type="ECO:0000256" key="7">
    <source>
        <dbReference type="ARBA" id="ARBA00022723"/>
    </source>
</evidence>
<keyword evidence="6 12" id="KW-0812">Transmembrane</keyword>
<keyword evidence="9 12" id="KW-1133">Transmembrane helix</keyword>
<evidence type="ECO:0000256" key="3">
    <source>
        <dbReference type="ARBA" id="ARBA00022448"/>
    </source>
</evidence>
<keyword evidence="7" id="KW-0479">Metal-binding</keyword>
<keyword evidence="10" id="KW-0408">Iron</keyword>
<dbReference type="OrthoDB" id="9776710at2"/>
<dbReference type="GO" id="GO:0016682">
    <property type="term" value="F:oxidoreductase activity, acting on diphenols and related substances as donors, oxygen as acceptor"/>
    <property type="evidence" value="ECO:0007669"/>
    <property type="project" value="TreeGrafter"/>
</dbReference>
<dbReference type="GO" id="GO:0019646">
    <property type="term" value="P:aerobic electron transport chain"/>
    <property type="evidence" value="ECO:0007669"/>
    <property type="project" value="TreeGrafter"/>
</dbReference>
<dbReference type="Pfam" id="PF02322">
    <property type="entry name" value="Cyt_bd_oxida_II"/>
    <property type="match status" value="1"/>
</dbReference>
<keyword evidence="4" id="KW-1003">Cell membrane</keyword>
<dbReference type="RefSeq" id="WP_126619714.1">
    <property type="nucleotide sequence ID" value="NZ_CP034563.1"/>
</dbReference>